<comment type="caution">
    <text evidence="1">The sequence shown here is derived from an EMBL/GenBank/DDBJ whole genome shotgun (WGS) entry which is preliminary data.</text>
</comment>
<name>A0ABP9DHT2_9ACTN</name>
<sequence length="160" mass="16042">MRMTAPGSLAPAPGRSAVADRRPAVVLWSLLLVGLLALLPCAGNARALSAHHPASSARADRPAGPAQHALHHAAVAVVDADGNPLVWCAADGEHPLPGSGCSSHAFCGPEAQLPNAPPQPAAVTLPRLVAPAGLSCGPPPAPPSGPDHAPDLHVLQVHRS</sequence>
<organism evidence="1 2">
    <name type="scientific">Kitasatospora terrestris</name>
    <dbReference type="NCBI Taxonomy" id="258051"/>
    <lineage>
        <taxon>Bacteria</taxon>
        <taxon>Bacillati</taxon>
        <taxon>Actinomycetota</taxon>
        <taxon>Actinomycetes</taxon>
        <taxon>Kitasatosporales</taxon>
        <taxon>Streptomycetaceae</taxon>
        <taxon>Kitasatospora</taxon>
    </lineage>
</organism>
<evidence type="ECO:0000313" key="2">
    <source>
        <dbReference type="Proteomes" id="UP001501752"/>
    </source>
</evidence>
<dbReference type="EMBL" id="BAABIS010000001">
    <property type="protein sequence ID" value="GAA4843992.1"/>
    <property type="molecule type" value="Genomic_DNA"/>
</dbReference>
<keyword evidence="2" id="KW-1185">Reference proteome</keyword>
<dbReference type="Proteomes" id="UP001501752">
    <property type="component" value="Unassembled WGS sequence"/>
</dbReference>
<protein>
    <submittedName>
        <fullName evidence="1">Uncharacterized protein</fullName>
    </submittedName>
</protein>
<evidence type="ECO:0000313" key="1">
    <source>
        <dbReference type="EMBL" id="GAA4843992.1"/>
    </source>
</evidence>
<proteinExistence type="predicted"/>
<gene>
    <name evidence="1" type="ORF">GCM10023235_20330</name>
</gene>
<accession>A0ABP9DHT2</accession>
<reference evidence="2" key="1">
    <citation type="journal article" date="2019" name="Int. J. Syst. Evol. Microbiol.">
        <title>The Global Catalogue of Microorganisms (GCM) 10K type strain sequencing project: providing services to taxonomists for standard genome sequencing and annotation.</title>
        <authorList>
            <consortium name="The Broad Institute Genomics Platform"/>
            <consortium name="The Broad Institute Genome Sequencing Center for Infectious Disease"/>
            <person name="Wu L."/>
            <person name="Ma J."/>
        </authorList>
    </citation>
    <scope>NUCLEOTIDE SEQUENCE [LARGE SCALE GENOMIC DNA]</scope>
    <source>
        <strain evidence="2">JCM 13006</strain>
    </source>
</reference>